<dbReference type="RefSeq" id="WP_040916518.1">
    <property type="nucleotide sequence ID" value="NZ_CP029159.1"/>
</dbReference>
<accession>A0A7G3UPG6</accession>
<dbReference type="CDD" id="cd01107">
    <property type="entry name" value="HTH_BmrR"/>
    <property type="match status" value="1"/>
</dbReference>
<sequence length="291" mass="31239">MFTIGDFARHGRVSARMLRHYDAIGLLRPEHTDPRTGYRHYAAAQLAVLNRIVALKDLGFTLEQVRRFLDDRVGTEELRGMLLLRRAELEAAVAEAAGRLGGVEARLRSIENEGRMPADDVVLKSVPAVRVAELSAVARSYGPEDIGPVIGPLYEELFRRLAAAGVSPAGPGIAYYENSANTANTASATNATNAEGYGEGAEGAVVVHAAVTLSAGDRPGPDVPVVVLPALERAATIVHRGSMDAVVPTAQTLARWVDAHGHRSAGFAREVTLECPPDREKWVTELQEPLL</sequence>
<dbReference type="InterPro" id="IPR009061">
    <property type="entry name" value="DNA-bd_dom_put_sf"/>
</dbReference>
<dbReference type="GO" id="GO:0003677">
    <property type="term" value="F:DNA binding"/>
    <property type="evidence" value="ECO:0007669"/>
    <property type="project" value="UniProtKB-KW"/>
</dbReference>
<dbReference type="PANTHER" id="PTHR30204">
    <property type="entry name" value="REDOX-CYCLING DRUG-SENSING TRANSCRIPTIONAL ACTIVATOR SOXR"/>
    <property type="match status" value="1"/>
</dbReference>
<dbReference type="SMART" id="SM00422">
    <property type="entry name" value="HTH_MERR"/>
    <property type="match status" value="1"/>
</dbReference>
<evidence type="ECO:0000259" key="2">
    <source>
        <dbReference type="PROSITE" id="PS50937"/>
    </source>
</evidence>
<dbReference type="PANTHER" id="PTHR30204:SF97">
    <property type="entry name" value="MERR FAMILY REGULATORY PROTEIN"/>
    <property type="match status" value="1"/>
</dbReference>
<dbReference type="Pfam" id="PF13411">
    <property type="entry name" value="MerR_1"/>
    <property type="match status" value="1"/>
</dbReference>
<dbReference type="EMBL" id="CP029159">
    <property type="protein sequence ID" value="QKM71908.1"/>
    <property type="molecule type" value="Genomic_DNA"/>
</dbReference>
<dbReference type="Proteomes" id="UP000005940">
    <property type="component" value="Chromosome"/>
</dbReference>
<dbReference type="InterPro" id="IPR029442">
    <property type="entry name" value="GyrI-like"/>
</dbReference>
<evidence type="ECO:0000256" key="1">
    <source>
        <dbReference type="ARBA" id="ARBA00023125"/>
    </source>
</evidence>
<dbReference type="AlphaFoldDB" id="A0A7G3UPG6"/>
<dbReference type="Gene3D" id="1.10.1660.10">
    <property type="match status" value="1"/>
</dbReference>
<dbReference type="SUPFAM" id="SSF46955">
    <property type="entry name" value="Putative DNA-binding domain"/>
    <property type="match status" value="1"/>
</dbReference>
<dbReference type="Gene3D" id="3.20.80.10">
    <property type="entry name" value="Regulatory factor, effector binding domain"/>
    <property type="match status" value="1"/>
</dbReference>
<dbReference type="PROSITE" id="PS50937">
    <property type="entry name" value="HTH_MERR_2"/>
    <property type="match status" value="1"/>
</dbReference>
<dbReference type="InterPro" id="IPR011256">
    <property type="entry name" value="Reg_factor_effector_dom_sf"/>
</dbReference>
<evidence type="ECO:0000313" key="3">
    <source>
        <dbReference type="EMBL" id="QKM71908.1"/>
    </source>
</evidence>
<dbReference type="SUPFAM" id="SSF55136">
    <property type="entry name" value="Probable bacterial effector-binding domain"/>
    <property type="match status" value="1"/>
</dbReference>
<protein>
    <submittedName>
        <fullName evidence="3">MerR family transcriptional regulator</fullName>
    </submittedName>
</protein>
<gene>
    <name evidence="3" type="ORF">STSU_026295</name>
</gene>
<evidence type="ECO:0000313" key="4">
    <source>
        <dbReference type="Proteomes" id="UP000005940"/>
    </source>
</evidence>
<name>A0A7G3UPG6_STRT9</name>
<dbReference type="InterPro" id="IPR010499">
    <property type="entry name" value="AraC_E-bd"/>
</dbReference>
<proteinExistence type="predicted"/>
<keyword evidence="4" id="KW-1185">Reference proteome</keyword>
<feature type="domain" description="HTH merR-type" evidence="2">
    <location>
        <begin position="1"/>
        <end position="71"/>
    </location>
</feature>
<dbReference type="GO" id="GO:0003700">
    <property type="term" value="F:DNA-binding transcription factor activity"/>
    <property type="evidence" value="ECO:0007669"/>
    <property type="project" value="InterPro"/>
</dbReference>
<organism evidence="3 4">
    <name type="scientific">Streptomyces tsukubensis (strain DSM 42081 / NBRC 108919 / NRRL 18488 / 9993)</name>
    <dbReference type="NCBI Taxonomy" id="1114943"/>
    <lineage>
        <taxon>Bacteria</taxon>
        <taxon>Bacillati</taxon>
        <taxon>Actinomycetota</taxon>
        <taxon>Actinomycetes</taxon>
        <taxon>Kitasatosporales</taxon>
        <taxon>Streptomycetaceae</taxon>
        <taxon>Streptomyces</taxon>
    </lineage>
</organism>
<dbReference type="SMART" id="SM00871">
    <property type="entry name" value="AraC_E_bind"/>
    <property type="match status" value="1"/>
</dbReference>
<reference evidence="3 4" key="1">
    <citation type="journal article" date="2012" name="J. Bacteriol.">
        <title>Draft genome of Streptomyces tsukubaensis NRRL 18488, the producer of the clinically important immunosuppressant tacrolimus (FK506).</title>
        <authorList>
            <person name="Barreiro C."/>
            <person name="Prieto C."/>
            <person name="Sola-Landa A."/>
            <person name="Solera E."/>
            <person name="Martinez-Castro M."/>
            <person name="Perez-Redondo R."/>
            <person name="Garcia-Estrada C."/>
            <person name="Aparicio J.F."/>
            <person name="Fernandez-Martinez L.T."/>
            <person name="Santos-Aberturas J."/>
            <person name="Salehi-Najafabadi Z."/>
            <person name="Rodriguez-Garcia A."/>
            <person name="Tauch A."/>
            <person name="Martin J.F."/>
        </authorList>
    </citation>
    <scope>NUCLEOTIDE SEQUENCE [LARGE SCALE GENOMIC DNA]</scope>
    <source>
        <strain evidence="4">DSM 42081 / NBRC 108919 / NRRL 18488 / 9993</strain>
    </source>
</reference>
<keyword evidence="1" id="KW-0238">DNA-binding</keyword>
<dbReference type="InterPro" id="IPR000551">
    <property type="entry name" value="MerR-type_HTH_dom"/>
</dbReference>
<dbReference type="Pfam" id="PF06445">
    <property type="entry name" value="GyrI-like"/>
    <property type="match status" value="1"/>
</dbReference>
<dbReference type="InterPro" id="IPR047057">
    <property type="entry name" value="MerR_fam"/>
</dbReference>